<evidence type="ECO:0000256" key="4">
    <source>
        <dbReference type="ARBA" id="ARBA00022857"/>
    </source>
</evidence>
<dbReference type="InterPro" id="IPR011032">
    <property type="entry name" value="GroES-like_sf"/>
</dbReference>
<gene>
    <name evidence="13" type="ORF">GOMPHAMPRED_000652</name>
</gene>
<dbReference type="GO" id="GO:0004312">
    <property type="term" value="F:fatty acid synthase activity"/>
    <property type="evidence" value="ECO:0007669"/>
    <property type="project" value="TreeGrafter"/>
</dbReference>
<dbReference type="Pfam" id="PF00109">
    <property type="entry name" value="ketoacyl-synt"/>
    <property type="match status" value="1"/>
</dbReference>
<dbReference type="GO" id="GO:1901336">
    <property type="term" value="P:lactone biosynthetic process"/>
    <property type="evidence" value="ECO:0007669"/>
    <property type="project" value="UniProtKB-ARBA"/>
</dbReference>
<feature type="compositionally biased region" description="Polar residues" evidence="9">
    <location>
        <begin position="2317"/>
        <end position="2329"/>
    </location>
</feature>
<accession>A0A8H3F0X3</accession>
<keyword evidence="2" id="KW-0597">Phosphoprotein</keyword>
<evidence type="ECO:0000256" key="9">
    <source>
        <dbReference type="SAM" id="MobiDB-lite"/>
    </source>
</evidence>
<dbReference type="InterPro" id="IPR006162">
    <property type="entry name" value="Ppantetheine_attach_site"/>
</dbReference>
<dbReference type="GO" id="GO:0044550">
    <property type="term" value="P:secondary metabolite biosynthetic process"/>
    <property type="evidence" value="ECO:0007669"/>
    <property type="project" value="UniProtKB-ARBA"/>
</dbReference>
<dbReference type="SUPFAM" id="SSF52151">
    <property type="entry name" value="FabD/lysophospholipase-like"/>
    <property type="match status" value="1"/>
</dbReference>
<feature type="region of interest" description="Disordered" evidence="9">
    <location>
        <begin position="2347"/>
        <end position="2391"/>
    </location>
</feature>
<feature type="domain" description="Ketosynthase family 3 (KS3)" evidence="11">
    <location>
        <begin position="36"/>
        <end position="466"/>
    </location>
</feature>
<comment type="caution">
    <text evidence="13">The sequence shown here is derived from an EMBL/GenBank/DDBJ whole genome shotgun (WGS) entry which is preliminary data.</text>
</comment>
<dbReference type="SMART" id="SM00825">
    <property type="entry name" value="PKS_KS"/>
    <property type="match status" value="1"/>
</dbReference>
<dbReference type="PROSITE" id="PS00012">
    <property type="entry name" value="PHOSPHOPANTETHEINE"/>
    <property type="match status" value="1"/>
</dbReference>
<dbReference type="PANTHER" id="PTHR43775:SF50">
    <property type="entry name" value="HIGHLY REDUCING POLYKETIDE SYNTHASE SRDA"/>
    <property type="match status" value="1"/>
</dbReference>
<feature type="domain" description="Carrier" evidence="10">
    <location>
        <begin position="2387"/>
        <end position="2466"/>
    </location>
</feature>
<dbReference type="InterPro" id="IPR032821">
    <property type="entry name" value="PKS_assoc"/>
</dbReference>
<feature type="active site" description="Proton donor; for dehydratase activity" evidence="8">
    <location>
        <position position="1179"/>
    </location>
</feature>
<evidence type="ECO:0000256" key="1">
    <source>
        <dbReference type="ARBA" id="ARBA00022450"/>
    </source>
</evidence>
<evidence type="ECO:0000313" key="14">
    <source>
        <dbReference type="Proteomes" id="UP000664169"/>
    </source>
</evidence>
<dbReference type="OrthoDB" id="329835at2759"/>
<dbReference type="CDD" id="cd05274">
    <property type="entry name" value="KR_FAS_SDR_x"/>
    <property type="match status" value="1"/>
</dbReference>
<dbReference type="Pfam" id="PF08240">
    <property type="entry name" value="ADH_N"/>
    <property type="match status" value="1"/>
</dbReference>
<dbReference type="SMART" id="SM00829">
    <property type="entry name" value="PKS_ER"/>
    <property type="match status" value="1"/>
</dbReference>
<dbReference type="PROSITE" id="PS52004">
    <property type="entry name" value="KS3_2"/>
    <property type="match status" value="1"/>
</dbReference>
<sequence length="2478" mass="270603">MPGSHASRCKPDLPEIEGPEPIAIVGIGEQDNSVPPNFFNLMQTGCRLPGSVSSASECWQFLQSGRSAGCEFPKSRFNIDAFYSSRGGTPGTISMRGGYFLDQDIRHFDNGFFNINNLEATYMDPQQRNLLEVVYECFESAGVRLEDLSSSNVGCYVADFVYDFLVMQAKDDENFHRYSPTGKGRTILSNRISHIFDLHGPSLTLDTACSSSLYCLHIACRALLQGDCDAAIVAASNLVQTPEQQMDVAASGVLSPTSTCHSFDAAADGYGRADAVGALYLKRLSDAIRDNDPIRSVVRATSINSNGQTLGITLPSAEYQEAVIKKAYEFARLDVTETDYFECHGTGTPVGDPIEVSAVASVYSGARIAAGDRTLIIGSTKPNFGHSEAASGITSIIKATLALEQLQIPPTVGIDNLNPNIPWSKHNIEVARSLISWPRISSQHIPRVSINSFGYGGANAHCILDNAKAWIERLQAKDEIPSLSYSGTGEQAFLMPFSARDTYGLKRRMQSFVDLDTTTRKLSDIAFTLAMRRSTFKFRNFVVCRQSSWPADFGSVSDDTVVHLTETPHPPITFVFTGQGAQWPQMGRKLFEAYSHFRNSVLDLEYHLLTLPNSPSWSLSNAVFQDTSSNIHQSFISQTVCTAVQIALVDLLRAWGIHPDFVVGHSSGEIAAAYTAGHISATYAIEIAYLRGRAVCTNKNKGLMMAVSMTPQEAQRLIKDYELSHALCVACHNSPESVTISGDQDAIDGLYRTLQGAGKFARILNTGNQAYHSHNMRDIGLSYEVSVAEALYRNTKTFRRQKPEKANIQMVSTVLGQPVTAADTSDPSYWRANLESPVLFHQAIQNVTENQRQIFIEIGPHRTMQTPVHQVVSVSQDSSTRPLYLSALIRNKCSETTALTLAGTLWTHGYDIDFEAILQSYRWSNKTTPQVLHNLPNYPWDHSKILWKEPRSSIEYRNRQFPRDELIGSRLPNSNGKSATWRGLLDVANVPWIMDHKIGNRIVLPGACYVSMAARACQQLVLESLDVAALEMRNVEIEKVMLLQPDSRVEVITELRPLKLSNVQDSTNTWEFTISSIGEARSIRHASGCIETVCSSMLSPIADVFRESTLEQQSKRLWYSQFNSKGLVFGPSFQSLSSVMVPRQRNTMFAEAYLEALPEDVLNEHQELYPFDIHPIAVDAAFQSGLVATASGELEQLAGQVPVSIERLHMFRHAYESTYLGFETRATAKVVGPGSAVGKCELIDPDGQKVLQVYNIKVASLQDAIDSGTSRIPILKSVWIPDLSFVEDHNVEALMAAIPTIQNQEDPIQRLDIVSIIALKAVLSPELSVLQIGDIGGTPIVPHAQSILIQDLPNCVIHFTVGLPQDTGEFLCLDVGNGNMPDVTQLSAHGWPLGKTTNRYDVIILQNSLEIGGPPVSWAKNFGKHIKHQGFILAPKTMLNDHGSDSGIFMDDLSFSSEKDLEGSSSLISTYAELHAVDLTSAKDCEQLSLISIKHEHYDISQESVVIIAGDIHHPLNTALLQTLQGCSLQVRLITFDDLEEKSLQHQSTILVTAELVDTIVTNATPDQLTKIQMIASIPSKVVWITGGGLLSSKNPEHCAILGLSRSVMAGNPSIRFVVLGIDDPSSKLSSTCANLQAILESLSNPTTDLEYMQKDGLLYVSRLVPAEFCNSAFEQKKKGASNLVTLSNAGRCELHVREPGQFDTLEFRSIQIEPELQADRVEVMVRAVSMNAKDLYTLTGKVDTVENTCSCEFSGVVSAVGSAVTGFSIGDRIVSSAPGRYRPVEKVPASVCYKIHNDEDFIEMASVPMVYGTAIHALRNLANLQHGETVLIHSAAGGVGTAAILLAKHIGAKIYATVGNDRKKEYLVDHHGLDPNHIFHSRDTSFLPALLQATGGRGVDVVLNSLTGERLHASLDVCAKFGRFIEIGKRDILDAGNLNMKVFSKGITFSAFDLHELFYSSDTKHRNTYKKLLVDAVDFYRTLGYTASATTSFDVSEISSAFRYFANTSRIGKVAVTFDNPSSLISFVAPKFSTRFHADKSYLLVGCLGGLGRSISRYMLQNGARNFVFLGRSGATKPAAAMLMADLEQAGASVTVITGDVCLITDVEKAISSLIHPLGGVIQAAMGLSEALFPAMTHSAWHTALDPKIRGSWNLHHAIAPHEHTLDFFLLTSSISGTIGFSTESNYCAANCFLDHFAAFRRQRGLKATSVALGPVSGAGIVHEHPEIENVFFRGGITDISEDDMLCIIDIALSHQKEDHPSHLITGLEPQRAKPGFEQSWEMLAPDPRLAHITAAYHCHTAAGQQAAAAAAAAGNNPSGMNPFSSRTDGGRTIDPRLRAALDRLQRDTKAQGSNKKENASTTSTSGTKASSSGATTKTTSTSSPPSLDNTLHTILSEQLSKLVLMEAEKISPQMYLADVGMDSTLAAQLRTCVFRATGVDVSFVLLMDGKSRIGDVVDAVKEELMGETRKKKEEEE</sequence>
<dbReference type="InterPro" id="IPR049900">
    <property type="entry name" value="PKS_mFAS_DH"/>
</dbReference>
<dbReference type="PROSITE" id="PS00606">
    <property type="entry name" value="KS3_1"/>
    <property type="match status" value="1"/>
</dbReference>
<dbReference type="GO" id="GO:0016491">
    <property type="term" value="F:oxidoreductase activity"/>
    <property type="evidence" value="ECO:0007669"/>
    <property type="project" value="UniProtKB-KW"/>
</dbReference>
<evidence type="ECO:0008006" key="15">
    <source>
        <dbReference type="Google" id="ProtNLM"/>
    </source>
</evidence>
<dbReference type="Pfam" id="PF08659">
    <property type="entry name" value="KR"/>
    <property type="match status" value="1"/>
</dbReference>
<dbReference type="InterPro" id="IPR020807">
    <property type="entry name" value="PKS_DH"/>
</dbReference>
<dbReference type="InterPro" id="IPR049552">
    <property type="entry name" value="PKS_DH_N"/>
</dbReference>
<dbReference type="Pfam" id="PF00698">
    <property type="entry name" value="Acyl_transf_1"/>
    <property type="match status" value="1"/>
</dbReference>
<dbReference type="Gene3D" id="3.40.366.10">
    <property type="entry name" value="Malonyl-Coenzyme A Acyl Carrier Protein, domain 2"/>
    <property type="match status" value="1"/>
</dbReference>
<dbReference type="InterPro" id="IPR013968">
    <property type="entry name" value="PKS_KR"/>
</dbReference>
<dbReference type="InterPro" id="IPR009081">
    <property type="entry name" value="PP-bd_ACP"/>
</dbReference>
<dbReference type="SUPFAM" id="SSF50129">
    <property type="entry name" value="GroES-like"/>
    <property type="match status" value="1"/>
</dbReference>
<keyword evidence="14" id="KW-1185">Reference proteome</keyword>
<evidence type="ECO:0000256" key="3">
    <source>
        <dbReference type="ARBA" id="ARBA00022679"/>
    </source>
</evidence>
<proteinExistence type="predicted"/>
<dbReference type="InterPro" id="IPR016039">
    <property type="entry name" value="Thiolase-like"/>
</dbReference>
<dbReference type="InterPro" id="IPR057326">
    <property type="entry name" value="KR_dom"/>
</dbReference>
<dbReference type="CDD" id="cd05195">
    <property type="entry name" value="enoyl_red"/>
    <property type="match status" value="1"/>
</dbReference>
<evidence type="ECO:0000256" key="8">
    <source>
        <dbReference type="PROSITE-ProRule" id="PRU01363"/>
    </source>
</evidence>
<keyword evidence="1" id="KW-0596">Phosphopantetheine</keyword>
<dbReference type="Gene3D" id="3.40.50.720">
    <property type="entry name" value="NAD(P)-binding Rossmann-like Domain"/>
    <property type="match status" value="1"/>
</dbReference>
<evidence type="ECO:0000259" key="12">
    <source>
        <dbReference type="PROSITE" id="PS52019"/>
    </source>
</evidence>
<evidence type="ECO:0000256" key="5">
    <source>
        <dbReference type="ARBA" id="ARBA00023002"/>
    </source>
</evidence>
<dbReference type="InterPro" id="IPR050091">
    <property type="entry name" value="PKS_NRPS_Biosynth_Enz"/>
</dbReference>
<dbReference type="InterPro" id="IPR014030">
    <property type="entry name" value="Ketoacyl_synth_N"/>
</dbReference>
<dbReference type="GO" id="GO:0004315">
    <property type="term" value="F:3-oxoacyl-[acyl-carrier-protein] synthase activity"/>
    <property type="evidence" value="ECO:0007669"/>
    <property type="project" value="InterPro"/>
</dbReference>
<dbReference type="Pfam" id="PF00107">
    <property type="entry name" value="ADH_zinc_N"/>
    <property type="match status" value="1"/>
</dbReference>
<dbReference type="InterPro" id="IPR014031">
    <property type="entry name" value="Ketoacyl_synth_C"/>
</dbReference>
<organism evidence="13 14">
    <name type="scientific">Gomphillus americanus</name>
    <dbReference type="NCBI Taxonomy" id="1940652"/>
    <lineage>
        <taxon>Eukaryota</taxon>
        <taxon>Fungi</taxon>
        <taxon>Dikarya</taxon>
        <taxon>Ascomycota</taxon>
        <taxon>Pezizomycotina</taxon>
        <taxon>Lecanoromycetes</taxon>
        <taxon>OSLEUM clade</taxon>
        <taxon>Ostropomycetidae</taxon>
        <taxon>Ostropales</taxon>
        <taxon>Graphidaceae</taxon>
        <taxon>Gomphilloideae</taxon>
        <taxon>Gomphillus</taxon>
    </lineage>
</organism>
<dbReference type="SMART" id="SM00827">
    <property type="entry name" value="PKS_AT"/>
    <property type="match status" value="1"/>
</dbReference>
<feature type="compositionally biased region" description="Basic and acidic residues" evidence="9">
    <location>
        <begin position="2347"/>
        <end position="2360"/>
    </location>
</feature>
<evidence type="ECO:0000256" key="6">
    <source>
        <dbReference type="ARBA" id="ARBA00023268"/>
    </source>
</evidence>
<name>A0A8H3F0X3_9LECA</name>
<dbReference type="InterPro" id="IPR013154">
    <property type="entry name" value="ADH-like_N"/>
</dbReference>
<dbReference type="SUPFAM" id="SSF51735">
    <property type="entry name" value="NAD(P)-binding Rossmann-fold domains"/>
    <property type="match status" value="2"/>
</dbReference>
<feature type="compositionally biased region" description="Low complexity" evidence="9">
    <location>
        <begin position="2362"/>
        <end position="2388"/>
    </location>
</feature>
<dbReference type="PANTHER" id="PTHR43775">
    <property type="entry name" value="FATTY ACID SYNTHASE"/>
    <property type="match status" value="1"/>
</dbReference>
<evidence type="ECO:0000313" key="13">
    <source>
        <dbReference type="EMBL" id="CAF9915180.1"/>
    </source>
</evidence>
<dbReference type="SUPFAM" id="SSF53901">
    <property type="entry name" value="Thiolase-like"/>
    <property type="match status" value="1"/>
</dbReference>
<dbReference type="GO" id="GO:0006633">
    <property type="term" value="P:fatty acid biosynthetic process"/>
    <property type="evidence" value="ECO:0007669"/>
    <property type="project" value="InterPro"/>
</dbReference>
<dbReference type="SMART" id="SM00822">
    <property type="entry name" value="PKS_KR"/>
    <property type="match status" value="1"/>
</dbReference>
<dbReference type="Gene3D" id="3.10.129.110">
    <property type="entry name" value="Polyketide synthase dehydratase"/>
    <property type="match status" value="1"/>
</dbReference>
<keyword evidence="6" id="KW-0511">Multifunctional enzyme</keyword>
<dbReference type="InterPro" id="IPR049551">
    <property type="entry name" value="PKS_DH_C"/>
</dbReference>
<dbReference type="Pfam" id="PF02801">
    <property type="entry name" value="Ketoacyl-synt_C"/>
    <property type="match status" value="1"/>
</dbReference>
<dbReference type="EMBL" id="CAJPDQ010000010">
    <property type="protein sequence ID" value="CAF9915180.1"/>
    <property type="molecule type" value="Genomic_DNA"/>
</dbReference>
<evidence type="ECO:0000256" key="7">
    <source>
        <dbReference type="ARBA" id="ARBA00023315"/>
    </source>
</evidence>
<dbReference type="Proteomes" id="UP000664169">
    <property type="component" value="Unassembled WGS sequence"/>
</dbReference>
<dbReference type="InterPro" id="IPR042104">
    <property type="entry name" value="PKS_dehydratase_sf"/>
</dbReference>
<dbReference type="InterPro" id="IPR036736">
    <property type="entry name" value="ACP-like_sf"/>
</dbReference>
<feature type="active site" description="Proton acceptor; for dehydratase activity" evidence="8">
    <location>
        <position position="996"/>
    </location>
</feature>
<dbReference type="InterPro" id="IPR020841">
    <property type="entry name" value="PKS_Beta-ketoAc_synthase_dom"/>
</dbReference>
<dbReference type="PROSITE" id="PS52019">
    <property type="entry name" value="PKS_MFAS_DH"/>
    <property type="match status" value="1"/>
</dbReference>
<keyword evidence="7" id="KW-0012">Acyltransferase</keyword>
<keyword evidence="5" id="KW-0560">Oxidoreductase</keyword>
<dbReference type="Pfam" id="PF14765">
    <property type="entry name" value="PS-DH"/>
    <property type="match status" value="1"/>
</dbReference>
<feature type="region of interest" description="Disordered" evidence="9">
    <location>
        <begin position="2311"/>
        <end position="2335"/>
    </location>
</feature>
<keyword evidence="4" id="KW-0521">NADP</keyword>
<dbReference type="Pfam" id="PF21089">
    <property type="entry name" value="PKS_DH_N"/>
    <property type="match status" value="1"/>
</dbReference>
<protein>
    <recommendedName>
        <fullName evidence="15">Polyketide synthase</fullName>
    </recommendedName>
</protein>
<dbReference type="FunFam" id="3.40.50.720:FF:000209">
    <property type="entry name" value="Polyketide synthase Pks12"/>
    <property type="match status" value="1"/>
</dbReference>
<feature type="region of interest" description="C-terminal hotdog fold" evidence="8">
    <location>
        <begin position="1110"/>
        <end position="1267"/>
    </location>
</feature>
<dbReference type="InterPro" id="IPR018201">
    <property type="entry name" value="Ketoacyl_synth_AS"/>
</dbReference>
<dbReference type="Gene3D" id="1.10.1200.10">
    <property type="entry name" value="ACP-like"/>
    <property type="match status" value="1"/>
</dbReference>
<evidence type="ECO:0000259" key="11">
    <source>
        <dbReference type="PROSITE" id="PS52004"/>
    </source>
</evidence>
<dbReference type="InterPro" id="IPR001227">
    <property type="entry name" value="Ac_transferase_dom_sf"/>
</dbReference>
<evidence type="ECO:0000259" key="10">
    <source>
        <dbReference type="PROSITE" id="PS50075"/>
    </source>
</evidence>
<evidence type="ECO:0000256" key="2">
    <source>
        <dbReference type="ARBA" id="ARBA00022553"/>
    </source>
</evidence>
<dbReference type="SUPFAM" id="SSF55048">
    <property type="entry name" value="Probable ACP-binding domain of malonyl-CoA ACP transacylase"/>
    <property type="match status" value="1"/>
</dbReference>
<dbReference type="InterPro" id="IPR036291">
    <property type="entry name" value="NAD(P)-bd_dom_sf"/>
</dbReference>
<dbReference type="InterPro" id="IPR013149">
    <property type="entry name" value="ADH-like_C"/>
</dbReference>
<reference evidence="13" key="1">
    <citation type="submission" date="2021-03" db="EMBL/GenBank/DDBJ databases">
        <authorList>
            <person name="Tagirdzhanova G."/>
        </authorList>
    </citation>
    <scope>NUCLEOTIDE SEQUENCE</scope>
</reference>
<dbReference type="InterPro" id="IPR020843">
    <property type="entry name" value="ER"/>
</dbReference>
<dbReference type="Gene3D" id="3.90.180.10">
    <property type="entry name" value="Medium-chain alcohol dehydrogenases, catalytic domain"/>
    <property type="match status" value="1"/>
</dbReference>
<dbReference type="Pfam" id="PF16197">
    <property type="entry name" value="KAsynt_C_assoc"/>
    <property type="match status" value="1"/>
</dbReference>
<feature type="domain" description="PKS/mFAS DH" evidence="12">
    <location>
        <begin position="964"/>
        <end position="1267"/>
    </location>
</feature>
<keyword evidence="3" id="KW-0808">Transferase</keyword>
<dbReference type="CDD" id="cd00833">
    <property type="entry name" value="PKS"/>
    <property type="match status" value="1"/>
</dbReference>
<dbReference type="InterPro" id="IPR014043">
    <property type="entry name" value="Acyl_transferase_dom"/>
</dbReference>
<dbReference type="InterPro" id="IPR016035">
    <property type="entry name" value="Acyl_Trfase/lysoPLipase"/>
</dbReference>
<dbReference type="InterPro" id="IPR016036">
    <property type="entry name" value="Malonyl_transacylase_ACP-bd"/>
</dbReference>
<dbReference type="PROSITE" id="PS50075">
    <property type="entry name" value="CARRIER"/>
    <property type="match status" value="1"/>
</dbReference>
<dbReference type="SUPFAM" id="SSF47336">
    <property type="entry name" value="ACP-like"/>
    <property type="match status" value="1"/>
</dbReference>
<dbReference type="Gene3D" id="3.30.70.3290">
    <property type="match status" value="1"/>
</dbReference>
<dbReference type="SMART" id="SM00826">
    <property type="entry name" value="PKS_DH"/>
    <property type="match status" value="1"/>
</dbReference>
<feature type="region of interest" description="N-terminal hotdog fold" evidence="8">
    <location>
        <begin position="964"/>
        <end position="1097"/>
    </location>
</feature>
<dbReference type="Gene3D" id="3.40.47.10">
    <property type="match status" value="1"/>
</dbReference>